<feature type="transmembrane region" description="Helical" evidence="3">
    <location>
        <begin position="153"/>
        <end position="173"/>
    </location>
</feature>
<dbReference type="SUPFAM" id="SSF103473">
    <property type="entry name" value="MFS general substrate transporter"/>
    <property type="match status" value="3"/>
</dbReference>
<feature type="transmembrane region" description="Helical" evidence="3">
    <location>
        <begin position="810"/>
        <end position="828"/>
    </location>
</feature>
<feature type="transmembrane region" description="Helical" evidence="3">
    <location>
        <begin position="264"/>
        <end position="287"/>
    </location>
</feature>
<proteinExistence type="inferred from homology"/>
<feature type="transmembrane region" description="Helical" evidence="3">
    <location>
        <begin position="406"/>
        <end position="424"/>
    </location>
</feature>
<dbReference type="PANTHER" id="PTHR11328:SF24">
    <property type="entry name" value="MAJOR FACILITATOR SUPERFAMILY (MFS) PROFILE DOMAIN-CONTAINING PROTEIN"/>
    <property type="match status" value="1"/>
</dbReference>
<feature type="transmembrane region" description="Helical" evidence="3">
    <location>
        <begin position="665"/>
        <end position="687"/>
    </location>
</feature>
<accession>C3Z1G5</accession>
<dbReference type="PANTHER" id="PTHR11328">
    <property type="entry name" value="MAJOR FACILITATOR SUPERFAMILY DOMAIN-CONTAINING PROTEIN"/>
    <property type="match status" value="1"/>
</dbReference>
<evidence type="ECO:0000256" key="1">
    <source>
        <dbReference type="ARBA" id="ARBA00008335"/>
    </source>
</evidence>
<organism>
    <name type="scientific">Branchiostoma floridae</name>
    <name type="common">Florida lancelet</name>
    <name type="synonym">Amphioxus</name>
    <dbReference type="NCBI Taxonomy" id="7739"/>
    <lineage>
        <taxon>Eukaryota</taxon>
        <taxon>Metazoa</taxon>
        <taxon>Chordata</taxon>
        <taxon>Cephalochordata</taxon>
        <taxon>Leptocardii</taxon>
        <taxon>Amphioxiformes</taxon>
        <taxon>Branchiostomatidae</taxon>
        <taxon>Branchiostoma</taxon>
    </lineage>
</organism>
<dbReference type="InterPro" id="IPR039672">
    <property type="entry name" value="MFS_2"/>
</dbReference>
<dbReference type="InParanoid" id="C3Z1G5"/>
<feature type="transmembrane region" description="Helical" evidence="3">
    <location>
        <begin position="117"/>
        <end position="141"/>
    </location>
</feature>
<feature type="transmembrane region" description="Helical" evidence="3">
    <location>
        <begin position="731"/>
        <end position="750"/>
    </location>
</feature>
<feature type="transmembrane region" description="Helical" evidence="3">
    <location>
        <begin position="294"/>
        <end position="313"/>
    </location>
</feature>
<gene>
    <name evidence="4" type="ORF">BRAFLDRAFT_82323</name>
</gene>
<dbReference type="Pfam" id="PF13347">
    <property type="entry name" value="MFS_2"/>
    <property type="match status" value="3"/>
</dbReference>
<feature type="transmembrane region" description="Helical" evidence="3">
    <location>
        <begin position="609"/>
        <end position="631"/>
    </location>
</feature>
<reference evidence="4" key="1">
    <citation type="journal article" date="2008" name="Nature">
        <title>The amphioxus genome and the evolution of the chordate karyotype.</title>
        <authorList>
            <consortium name="US DOE Joint Genome Institute (JGI-PGF)"/>
            <person name="Putnam N.H."/>
            <person name="Butts T."/>
            <person name="Ferrier D.E.K."/>
            <person name="Furlong R.F."/>
            <person name="Hellsten U."/>
            <person name="Kawashima T."/>
            <person name="Robinson-Rechavi M."/>
            <person name="Shoguchi E."/>
            <person name="Terry A."/>
            <person name="Yu J.-K."/>
            <person name="Benito-Gutierrez E.L."/>
            <person name="Dubchak I."/>
            <person name="Garcia-Fernandez J."/>
            <person name="Gibson-Brown J.J."/>
            <person name="Grigoriev I.V."/>
            <person name="Horton A.C."/>
            <person name="de Jong P.J."/>
            <person name="Jurka J."/>
            <person name="Kapitonov V.V."/>
            <person name="Kohara Y."/>
            <person name="Kuroki Y."/>
            <person name="Lindquist E."/>
            <person name="Lucas S."/>
            <person name="Osoegawa K."/>
            <person name="Pennacchio L.A."/>
            <person name="Salamov A.A."/>
            <person name="Satou Y."/>
            <person name="Sauka-Spengler T."/>
            <person name="Schmutz J."/>
            <person name="Shin-I T."/>
            <person name="Toyoda A."/>
            <person name="Bronner-Fraser M."/>
            <person name="Fujiyama A."/>
            <person name="Holland L.Z."/>
            <person name="Holland P.W.H."/>
            <person name="Satoh N."/>
            <person name="Rokhsar D.S."/>
        </authorList>
    </citation>
    <scope>NUCLEOTIDE SEQUENCE [LARGE SCALE GENOMIC DNA]</scope>
    <source>
        <strain evidence="4">S238N-H82</strain>
        <tissue evidence="4">Testes</tissue>
    </source>
</reference>
<dbReference type="EMBL" id="GG666573">
    <property type="protein sequence ID" value="EEN53583.1"/>
    <property type="molecule type" value="Genomic_DNA"/>
</dbReference>
<name>C3Z1G5_BRAFL</name>
<feature type="transmembrane region" description="Helical" evidence="3">
    <location>
        <begin position="86"/>
        <end position="105"/>
    </location>
</feature>
<feature type="transmembrane region" description="Helical" evidence="3">
    <location>
        <begin position="319"/>
        <end position="342"/>
    </location>
</feature>
<dbReference type="GO" id="GO:0016020">
    <property type="term" value="C:membrane"/>
    <property type="evidence" value="ECO:0007669"/>
    <property type="project" value="InterPro"/>
</dbReference>
<dbReference type="eggNOG" id="KOG4830">
    <property type="taxonomic scope" value="Eukaryota"/>
</dbReference>
<feature type="transmembrane region" description="Helical" evidence="3">
    <location>
        <begin position="363"/>
        <end position="386"/>
    </location>
</feature>
<feature type="transmembrane region" description="Helical" evidence="3">
    <location>
        <begin position="534"/>
        <end position="555"/>
    </location>
</feature>
<dbReference type="InterPro" id="IPR036259">
    <property type="entry name" value="MFS_trans_sf"/>
</dbReference>
<dbReference type="GO" id="GO:0015293">
    <property type="term" value="F:symporter activity"/>
    <property type="evidence" value="ECO:0007669"/>
    <property type="project" value="InterPro"/>
</dbReference>
<dbReference type="GO" id="GO:0008643">
    <property type="term" value="P:carbohydrate transport"/>
    <property type="evidence" value="ECO:0007669"/>
    <property type="project" value="InterPro"/>
</dbReference>
<feature type="transmembrane region" description="Helical" evidence="3">
    <location>
        <begin position="561"/>
        <end position="582"/>
    </location>
</feature>
<protein>
    <submittedName>
        <fullName evidence="4">Uncharacterized protein</fullName>
    </submittedName>
</protein>
<feature type="region of interest" description="Disordered" evidence="2">
    <location>
        <begin position="847"/>
        <end position="876"/>
    </location>
</feature>
<keyword evidence="3" id="KW-1133">Transmembrane helix</keyword>
<dbReference type="Gene3D" id="1.20.1250.20">
    <property type="entry name" value="MFS general substrate transporter like domains"/>
    <property type="match status" value="1"/>
</dbReference>
<evidence type="ECO:0000256" key="3">
    <source>
        <dbReference type="SAM" id="Phobius"/>
    </source>
</evidence>
<comment type="similarity">
    <text evidence="1">Belongs to the major facilitator superfamily.</text>
</comment>
<evidence type="ECO:0000256" key="2">
    <source>
        <dbReference type="SAM" id="MobiDB-lite"/>
    </source>
</evidence>
<sequence length="897" mass="97495">MAGVRVEPLSTREKLCYAVGEFSATMMYNVMSLYANIFLLEVVKFTPLVATAVIFGGRVWDVLAYPLLIPVMNASRPNKWGKYKTWMVASVLIMIPSNILSWYVPDIGTGGRIAWYLVLYAVYLVIQTAFVMAYRILLMYMTEDPGDRDSATTYRLVCHIMSILLATAVHGQIVGAFGTTDSASCTDTTTSNSSVVITADPETGYLVSAGTISAITVVAVSTAVFGVKEYAGSTVQSDDTSRGTLLKDIWEVCTFRPFADLVGLGMLSAFGIVGCTVVSIPISALLMTRFGKKAIYAGFTLLGASAAVSAMYISSRLDVLFIVLCLVGFGFSAPIFIPWTMLTDVADDFKIQKGKRRDMLFQTLFQALNSTAMLLASVTSLVTLEIGGYQTGSCTQPDSVAFTTRLLVSFIPAGATLLSLVFLWRYQLTGERLAANKAVLEERRQSYKMSTVRVEPLSTREKMCFAVGEFCGVMTYDVLSLYANIFLLEVVKLTPLAATAVIFGSRVWDVLAYPLLIPVLDATRPNKWGKHKTWMVASTLIAIPSYVLGWYVPGIDSGVKVAWYLVFYSVFLVFQTIVAAFGTTESASCVNSTISNTSTAVTADPETGYLVSAGTTAAIITIAVCATVFGVKEYTGSTVTDDDTSRGTLLKDIWEVCTFRPFADLVGVGMLSIFGTILQQWSIALAIQYAYGLEDQLQNLLLALLVASVLSVPVAALLLNRFGKKLVLAGYALLMMGVSVGLMTMVTDVADDFKIQKGKRRDMLVQTLYQTLYIAAVLLASVTSIVALEIGGYRTGSCTQPDSVAFTTRLLMSFIPAGAYLLSLVFLWRYQLTGDRLAANKAVLEERRTQQSADSGNTDKAAPQPSLAMKSHDLPDTRGPVQLTYFGPYGSFRFKLP</sequence>
<feature type="transmembrane region" description="Helical" evidence="3">
    <location>
        <begin position="771"/>
        <end position="790"/>
    </location>
</feature>
<evidence type="ECO:0000313" key="4">
    <source>
        <dbReference type="EMBL" id="EEN53583.1"/>
    </source>
</evidence>
<feature type="transmembrane region" description="Helical" evidence="3">
    <location>
        <begin position="699"/>
        <end position="719"/>
    </location>
</feature>
<dbReference type="AlphaFoldDB" id="C3Z1G5"/>
<keyword evidence="3" id="KW-0472">Membrane</keyword>
<keyword evidence="3" id="KW-0812">Transmembrane</keyword>